<dbReference type="Pfam" id="PF01856">
    <property type="entry name" value="HP_OMP"/>
    <property type="match status" value="1"/>
</dbReference>
<dbReference type="Proteomes" id="UP001595783">
    <property type="component" value="Unassembled WGS sequence"/>
</dbReference>
<accession>A0ABV7ZK28</accession>
<protein>
    <submittedName>
        <fullName evidence="1">Outer membrane beta-barrel protein</fullName>
    </submittedName>
</protein>
<dbReference type="EMBL" id="JBHRZO010000076">
    <property type="protein sequence ID" value="MFC3848540.1"/>
    <property type="molecule type" value="Genomic_DNA"/>
</dbReference>
<sequence length="544" mass="60543">MKKLLYFLMLAGFNECLADPRSGFFIEAGFMTGMLKSSEMLTRRQDVTFISTAQLEAHAGTMFNAKDEVIKNPKRDFSTLSPVKVSLNGKNLTLQNFLPYTLHNVDLYTKIDGKEVKVGMLESLPAHIETTLPVGLLPKMARVENNSHAAFSIKDSPQSDPITHRVLDALERIKVNLTGTFVDWSDGKETSNWQPPTPKLAGEYVSLLLNLTSMLSSKEFEEAILNAPFDFSDRTSPKQDGRLDSKDEKALASKIDPSVIVNTFRKAAHLDLGVINEKNYALYGLGGGSAFGLQPWMIDSSRARMWKTYDTLTKEHEHQPLDTIMHEFAHTKGYGHDGNMTYTNAHDDHYTINGKTEDAGFVRVAEKVWAQLGHEKRLPVDYAEIPISQTISPVSYASLMQGLSSTLNHQSTNAIVGFNVKSGYQQYFNPYFGLACYALFKYGYTQTKGYAKSVKQIGAGVGAEMLVNFFATDKASMGVFVGARGLWNRYNLLRTFRDSGNVNAVSGFNYAYGRSKYSVGVSVPLLQRSLRVHVNTQDYVGQVV</sequence>
<feature type="non-terminal residue" evidence="1">
    <location>
        <position position="544"/>
    </location>
</feature>
<evidence type="ECO:0000313" key="2">
    <source>
        <dbReference type="Proteomes" id="UP001595783"/>
    </source>
</evidence>
<name>A0ABV7ZK28_9HELI</name>
<reference evidence="2" key="1">
    <citation type="journal article" date="2019" name="Int. J. Syst. Evol. Microbiol.">
        <title>The Global Catalogue of Microorganisms (GCM) 10K type strain sequencing project: providing services to taxonomists for standard genome sequencing and annotation.</title>
        <authorList>
            <consortium name="The Broad Institute Genomics Platform"/>
            <consortium name="The Broad Institute Genome Sequencing Center for Infectious Disease"/>
            <person name="Wu L."/>
            <person name="Ma J."/>
        </authorList>
    </citation>
    <scope>NUCLEOTIDE SEQUENCE [LARGE SCALE GENOMIC DNA]</scope>
    <source>
        <strain evidence="2">CCUG 53816</strain>
    </source>
</reference>
<comment type="caution">
    <text evidence="1">The sequence shown here is derived from an EMBL/GenBank/DDBJ whole genome shotgun (WGS) entry which is preliminary data.</text>
</comment>
<dbReference type="RefSeq" id="WP_382262876.1">
    <property type="nucleotide sequence ID" value="NZ_JBHRZO010000076.1"/>
</dbReference>
<keyword evidence="2" id="KW-1185">Reference proteome</keyword>
<organism evidence="1 2">
    <name type="scientific">Helicobacter baculiformis</name>
    <dbReference type="NCBI Taxonomy" id="427351"/>
    <lineage>
        <taxon>Bacteria</taxon>
        <taxon>Pseudomonadati</taxon>
        <taxon>Campylobacterota</taxon>
        <taxon>Epsilonproteobacteria</taxon>
        <taxon>Campylobacterales</taxon>
        <taxon>Helicobacteraceae</taxon>
        <taxon>Helicobacter</taxon>
    </lineage>
</organism>
<proteinExistence type="predicted"/>
<gene>
    <name evidence="1" type="ORF">ACFOPX_08490</name>
</gene>
<dbReference type="InterPro" id="IPR002718">
    <property type="entry name" value="OMP_Helicobacter"/>
</dbReference>
<evidence type="ECO:0000313" key="1">
    <source>
        <dbReference type="EMBL" id="MFC3848540.1"/>
    </source>
</evidence>